<dbReference type="PIRSF" id="PIRSF020680">
    <property type="entry name" value="PhnH"/>
    <property type="match status" value="1"/>
</dbReference>
<organism evidence="2 3">
    <name type="scientific">Pseudooceanicola antarcticus</name>
    <dbReference type="NCBI Taxonomy" id="1247613"/>
    <lineage>
        <taxon>Bacteria</taxon>
        <taxon>Pseudomonadati</taxon>
        <taxon>Pseudomonadota</taxon>
        <taxon>Alphaproteobacteria</taxon>
        <taxon>Rhodobacterales</taxon>
        <taxon>Paracoccaceae</taxon>
        <taxon>Pseudooceanicola</taxon>
    </lineage>
</organism>
<dbReference type="NCBIfam" id="TIGR03292">
    <property type="entry name" value="PhnH_redo"/>
    <property type="match status" value="1"/>
</dbReference>
<accession>A0A285JEX7</accession>
<dbReference type="Proteomes" id="UP000231702">
    <property type="component" value="Unassembled WGS sequence"/>
</dbReference>
<evidence type="ECO:0000313" key="2">
    <source>
        <dbReference type="EMBL" id="SNY58839.1"/>
    </source>
</evidence>
<dbReference type="Pfam" id="PF05845">
    <property type="entry name" value="PhnH"/>
    <property type="match status" value="1"/>
</dbReference>
<name>A0A285JEX7_9RHOB</name>
<dbReference type="Gene3D" id="3.40.50.11310">
    <property type="entry name" value="Bacterial phosphonate metabolism protein PhnH"/>
    <property type="match status" value="1"/>
</dbReference>
<dbReference type="OrthoDB" id="9814509at2"/>
<dbReference type="EMBL" id="OBEA01000008">
    <property type="protein sequence ID" value="SNY58839.1"/>
    <property type="molecule type" value="Genomic_DNA"/>
</dbReference>
<evidence type="ECO:0000313" key="1">
    <source>
        <dbReference type="EMBL" id="PJE31046.1"/>
    </source>
</evidence>
<gene>
    <name evidence="1" type="ORF">CVM39_04430</name>
    <name evidence="2" type="ORF">SAMN06297129_3624</name>
</gene>
<reference evidence="1 4" key="2">
    <citation type="journal article" date="2018" name="Int. J. Syst. Evol. Microbiol.">
        <title>Pseudooceanicola lipolyticus sp. nov., a marine alphaproteobacterium, reclassification of Oceanicola flagellatus as Pseudooceanicola flagellatus comb. nov. and emended description of the genus Pseudooceanicola.</title>
        <authorList>
            <person name="Huang M.-M."/>
            <person name="Guo L.-L."/>
            <person name="Wu Y.-H."/>
            <person name="Lai Q.-L."/>
            <person name="Shao Z.-Z."/>
            <person name="Wang C.-S."/>
            <person name="Wu M."/>
            <person name="Xu X.-W."/>
        </authorList>
    </citation>
    <scope>NUCLEOTIDE SEQUENCE [LARGE SCALE GENOMIC DNA]</scope>
    <source>
        <strain evidence="1 4">Ar-45</strain>
    </source>
</reference>
<sequence length="192" mass="20266">MAMASEALMGGFSDAPRQSARAFRAALEAMAQPGSLRELSDLAQAPAPVSPAAATLLLVLCDPETPVHLAGDHDRAEVRDWITFHCGAPLTGAGEAAFALGTWQALGALTAYPQGTAEYPDRSATLIVDGAWQGVEVSLSGPGLKQARAALLPERSCFEANRAQFPLGLDFYFTRGASLWALPRSTRIEEAL</sequence>
<dbReference type="Proteomes" id="UP000231655">
    <property type="component" value="Unassembled WGS sequence"/>
</dbReference>
<proteinExistence type="predicted"/>
<evidence type="ECO:0000313" key="3">
    <source>
        <dbReference type="Proteomes" id="UP000231655"/>
    </source>
</evidence>
<keyword evidence="4" id="KW-1185">Reference proteome</keyword>
<evidence type="ECO:0000313" key="4">
    <source>
        <dbReference type="Proteomes" id="UP000231702"/>
    </source>
</evidence>
<dbReference type="GO" id="GO:0019634">
    <property type="term" value="P:organic phosphonate metabolic process"/>
    <property type="evidence" value="ECO:0007669"/>
    <property type="project" value="InterPro"/>
</dbReference>
<dbReference type="InterPro" id="IPR008772">
    <property type="entry name" value="Phosphonate_metab_PhnH"/>
</dbReference>
<protein>
    <submittedName>
        <fullName evidence="2">Alpha-D-ribose 1-methylphosphonate 5-triphosphate synthase subunit PhnH</fullName>
    </submittedName>
    <submittedName>
        <fullName evidence="1">Phosphonate C-P lyase system protein PhnH</fullName>
    </submittedName>
</protein>
<dbReference type="AlphaFoldDB" id="A0A285JEX7"/>
<dbReference type="InterPro" id="IPR038058">
    <property type="entry name" value="PhnH-like_sp"/>
</dbReference>
<dbReference type="EMBL" id="PGTD01000011">
    <property type="protein sequence ID" value="PJE31046.1"/>
    <property type="molecule type" value="Genomic_DNA"/>
</dbReference>
<dbReference type="SUPFAM" id="SSF159709">
    <property type="entry name" value="PhnH-like"/>
    <property type="match status" value="1"/>
</dbReference>
<dbReference type="GO" id="GO:0016829">
    <property type="term" value="F:lyase activity"/>
    <property type="evidence" value="ECO:0007669"/>
    <property type="project" value="UniProtKB-KW"/>
</dbReference>
<keyword evidence="1" id="KW-0456">Lyase</keyword>
<reference evidence="2 3" key="1">
    <citation type="submission" date="2017-09" db="EMBL/GenBank/DDBJ databases">
        <authorList>
            <person name="Ehlers B."/>
            <person name="Leendertz F.H."/>
        </authorList>
    </citation>
    <scope>NUCLEOTIDE SEQUENCE [LARGE SCALE GENOMIC DNA]</scope>
    <source>
        <strain evidence="2 3">CGMCC 1.12662</strain>
    </source>
</reference>